<comment type="cofactor">
    <cofactor evidence="1">
        <name>Ca(2+)</name>
        <dbReference type="ChEBI" id="CHEBI:29108"/>
    </cofactor>
</comment>
<dbReference type="PANTHER" id="PTHR12143:SF43">
    <property type="entry name" value="PUTATIVE-RELATED"/>
    <property type="match status" value="1"/>
</dbReference>
<comment type="subunit">
    <text evidence="2">Monomer.</text>
</comment>
<dbReference type="GO" id="GO:0005829">
    <property type="term" value="C:cytosol"/>
    <property type="evidence" value="ECO:0007669"/>
    <property type="project" value="TreeGrafter"/>
</dbReference>
<dbReference type="InterPro" id="IPR012939">
    <property type="entry name" value="Glyco_hydro_92"/>
</dbReference>
<evidence type="ECO:0000259" key="5">
    <source>
        <dbReference type="Pfam" id="PF17678"/>
    </source>
</evidence>
<dbReference type="InterPro" id="IPR008928">
    <property type="entry name" value="6-hairpin_glycosidase_sf"/>
</dbReference>
<dbReference type="Gene3D" id="2.70.98.10">
    <property type="match status" value="1"/>
</dbReference>
<protein>
    <submittedName>
        <fullName evidence="6">GH92 family glycosyl hydrolase</fullName>
        <ecNumber evidence="6">3.2.1.-</ecNumber>
    </submittedName>
</protein>
<dbReference type="InterPro" id="IPR050883">
    <property type="entry name" value="PNGase"/>
</dbReference>
<dbReference type="PANTHER" id="PTHR12143">
    <property type="entry name" value="PEPTIDE N-GLYCANASE PNGASE -RELATED"/>
    <property type="match status" value="1"/>
</dbReference>
<dbReference type="AlphaFoldDB" id="A0A9D1Z0H5"/>
<reference evidence="6" key="1">
    <citation type="journal article" date="2021" name="PeerJ">
        <title>Extensive microbial diversity within the chicken gut microbiome revealed by metagenomics and culture.</title>
        <authorList>
            <person name="Gilroy R."/>
            <person name="Ravi A."/>
            <person name="Getino M."/>
            <person name="Pursley I."/>
            <person name="Horton D.L."/>
            <person name="Alikhan N.F."/>
            <person name="Baker D."/>
            <person name="Gharbi K."/>
            <person name="Hall N."/>
            <person name="Watson M."/>
            <person name="Adriaenssens E.M."/>
            <person name="Foster-Nyarko E."/>
            <person name="Jarju S."/>
            <person name="Secka A."/>
            <person name="Antonio M."/>
            <person name="Oren A."/>
            <person name="Chaudhuri R.R."/>
            <person name="La Ragione R."/>
            <person name="Hildebrand F."/>
            <person name="Pallen M.J."/>
        </authorList>
    </citation>
    <scope>NUCLEOTIDE SEQUENCE</scope>
    <source>
        <strain evidence="6">5134</strain>
    </source>
</reference>
<dbReference type="NCBIfam" id="TIGR01180">
    <property type="entry name" value="aman2_put"/>
    <property type="match status" value="1"/>
</dbReference>
<dbReference type="EC" id="3.2.1.-" evidence="6"/>
<evidence type="ECO:0000313" key="6">
    <source>
        <dbReference type="EMBL" id="HIY68691.1"/>
    </source>
</evidence>
<evidence type="ECO:0000313" key="7">
    <source>
        <dbReference type="Proteomes" id="UP000886844"/>
    </source>
</evidence>
<dbReference type="FunFam" id="3.30.2080.10:FF:000001">
    <property type="entry name" value="Alpha-1,2-mannosidase subfamily"/>
    <property type="match status" value="1"/>
</dbReference>
<dbReference type="InterPro" id="IPR014718">
    <property type="entry name" value="GH-type_carb-bd"/>
</dbReference>
<dbReference type="InterPro" id="IPR005887">
    <property type="entry name" value="GH92_a_mannosidase_put"/>
</dbReference>
<keyword evidence="3" id="KW-0106">Calcium</keyword>
<dbReference type="InterPro" id="IPR041371">
    <property type="entry name" value="GH92_N"/>
</dbReference>
<dbReference type="GO" id="GO:0005975">
    <property type="term" value="P:carbohydrate metabolic process"/>
    <property type="evidence" value="ECO:0007669"/>
    <property type="project" value="InterPro"/>
</dbReference>
<dbReference type="Gene3D" id="3.30.2080.10">
    <property type="entry name" value="GH92 mannosidase domain"/>
    <property type="match status" value="1"/>
</dbReference>
<organism evidence="6 7">
    <name type="scientific">Candidatus Alistipes intestinigallinarum</name>
    <dbReference type="NCBI Taxonomy" id="2838440"/>
    <lineage>
        <taxon>Bacteria</taxon>
        <taxon>Pseudomonadati</taxon>
        <taxon>Bacteroidota</taxon>
        <taxon>Bacteroidia</taxon>
        <taxon>Bacteroidales</taxon>
        <taxon>Rikenellaceae</taxon>
        <taxon>Alistipes</taxon>
    </lineage>
</organism>
<feature type="domain" description="Glycosyl hydrolase family 92 N-terminal" evidence="5">
    <location>
        <begin position="31"/>
        <end position="278"/>
    </location>
</feature>
<evidence type="ECO:0000256" key="3">
    <source>
        <dbReference type="ARBA" id="ARBA00022837"/>
    </source>
</evidence>
<feature type="domain" description="Glycosyl hydrolase family 92" evidence="4">
    <location>
        <begin position="284"/>
        <end position="729"/>
    </location>
</feature>
<evidence type="ECO:0000256" key="2">
    <source>
        <dbReference type="ARBA" id="ARBA00011245"/>
    </source>
</evidence>
<reference evidence="6" key="2">
    <citation type="submission" date="2021-04" db="EMBL/GenBank/DDBJ databases">
        <authorList>
            <person name="Gilroy R."/>
        </authorList>
    </citation>
    <scope>NUCLEOTIDE SEQUENCE</scope>
    <source>
        <strain evidence="6">5134</strain>
    </source>
</reference>
<dbReference type="Pfam" id="PF17678">
    <property type="entry name" value="Glyco_hydro_92N"/>
    <property type="match status" value="1"/>
</dbReference>
<dbReference type="EMBL" id="DXDA01000037">
    <property type="protein sequence ID" value="HIY68691.1"/>
    <property type="molecule type" value="Genomic_DNA"/>
</dbReference>
<keyword evidence="6" id="KW-0378">Hydrolase</keyword>
<gene>
    <name evidence="6" type="ORF">H9828_04675</name>
</gene>
<name>A0A9D1Z0H5_9BACT</name>
<proteinExistence type="predicted"/>
<dbReference type="GO" id="GO:0016798">
    <property type="term" value="F:hydrolase activity, acting on glycosyl bonds"/>
    <property type="evidence" value="ECO:0007669"/>
    <property type="project" value="UniProtKB-KW"/>
</dbReference>
<accession>A0A9D1Z0H5</accession>
<sequence>MRALFLIVLAAFLSGCEDREFPNREFTPAAWVDPFIGVEIGNTLPGAALPFGMVRLSPDVAPPNHTTGYRSDRPIRGFSHNHLSGTGGGARYGNVLVIPQTGPWTLFPEPERSDEYARPGYYSVLLKEHGTEIRCELTATERVGVHRYTFSKPSDPLTNDELLRGYVPLAEIQGRVLIDASAIINMVDAEATHNVKSRVRILSDREIEGYGRFRGGWGGENPYAVYFAARFNRPFDRCGTWKGESVSSDSLREGIDVGAWGEFVLPQQGCVELQVAISYISEAQAWRNLEAADVRDFDSVREAADSVWNRALSVIRVEGGSPEQKTVFYTGLYHALTMPTNLGWDENPQWQDGERHFWDFYTLWDTYRTVMPLYTLIFPERQREIIRCLLDIYEHRGWLPDAWTAGDYAYVQGGSNADVVIADAVVKGLGGFDVERAYAAVKKNAEVMSDNPYKYGRDLYEYEKYGYLSTQVKNGSSKSLEYAYNDFCVGQVAAALGYGKDRTKYEDRSGSWRNLFDPQTRFFWAKDLEGNWAPGFSPTFRRPDYWNGPYFYEGTPWNYATYVPHDMRSLIEEHGGAEPFVAFLDELFDGGHYEIGNEPGFLTPYLYHYAGRPDRSAERVRALLEEFRVGRRGLPGQDDSGAMSAWYLFGAMGFFPVAGQDVYLIGSPIFEESTLMLEGGKRFTVKAPGVSRTNRYVCGATLNGKDWNRCWFTHSDLLQGGELVLEMGPVSTGWGRELPPPSLSD</sequence>
<dbReference type="SUPFAM" id="SSF48208">
    <property type="entry name" value="Six-hairpin glycosidases"/>
    <property type="match status" value="1"/>
</dbReference>
<dbReference type="GO" id="GO:0030246">
    <property type="term" value="F:carbohydrate binding"/>
    <property type="evidence" value="ECO:0007669"/>
    <property type="project" value="InterPro"/>
</dbReference>
<keyword evidence="6" id="KW-0326">Glycosidase</keyword>
<dbReference type="PROSITE" id="PS51257">
    <property type="entry name" value="PROKAR_LIPOPROTEIN"/>
    <property type="match status" value="1"/>
</dbReference>
<dbReference type="GO" id="GO:0000224">
    <property type="term" value="F:peptide-N4-(N-acetyl-beta-glucosaminyl)asparagine amidase activity"/>
    <property type="evidence" value="ECO:0007669"/>
    <property type="project" value="TreeGrafter"/>
</dbReference>
<evidence type="ECO:0000256" key="1">
    <source>
        <dbReference type="ARBA" id="ARBA00001913"/>
    </source>
</evidence>
<dbReference type="Proteomes" id="UP000886844">
    <property type="component" value="Unassembled WGS sequence"/>
</dbReference>
<evidence type="ECO:0000259" key="4">
    <source>
        <dbReference type="Pfam" id="PF07971"/>
    </source>
</evidence>
<dbReference type="Gene3D" id="1.20.1610.10">
    <property type="entry name" value="alpha-1,2-mannosidases domains"/>
    <property type="match status" value="1"/>
</dbReference>
<comment type="caution">
    <text evidence="6">The sequence shown here is derived from an EMBL/GenBank/DDBJ whole genome shotgun (WGS) entry which is preliminary data.</text>
</comment>
<dbReference type="Pfam" id="PF07971">
    <property type="entry name" value="Glyco_hydro_92"/>
    <property type="match status" value="1"/>
</dbReference>
<dbReference type="Gene3D" id="1.20.1050.60">
    <property type="entry name" value="alpha-1,2-mannosidase"/>
    <property type="match status" value="1"/>
</dbReference>
<dbReference type="GO" id="GO:0006516">
    <property type="term" value="P:glycoprotein catabolic process"/>
    <property type="evidence" value="ECO:0007669"/>
    <property type="project" value="TreeGrafter"/>
</dbReference>